<dbReference type="EMBL" id="JAEVFJ010000031">
    <property type="protein sequence ID" value="KAH8092653.1"/>
    <property type="molecule type" value="Genomic_DNA"/>
</dbReference>
<protein>
    <submittedName>
        <fullName evidence="3">Uncharacterized protein</fullName>
    </submittedName>
</protein>
<keyword evidence="4" id="KW-1185">Reference proteome</keyword>
<dbReference type="PANTHER" id="PTHR37487">
    <property type="entry name" value="CHROMOSOME 1, WHOLE GENOME SHOTGUN SEQUENCE"/>
    <property type="match status" value="1"/>
</dbReference>
<evidence type="ECO:0000313" key="3">
    <source>
        <dbReference type="EMBL" id="KAH8092653.1"/>
    </source>
</evidence>
<dbReference type="Proteomes" id="UP000813824">
    <property type="component" value="Unassembled WGS sequence"/>
</dbReference>
<organism evidence="3 4">
    <name type="scientific">Cristinia sonorae</name>
    <dbReference type="NCBI Taxonomy" id="1940300"/>
    <lineage>
        <taxon>Eukaryota</taxon>
        <taxon>Fungi</taxon>
        <taxon>Dikarya</taxon>
        <taxon>Basidiomycota</taxon>
        <taxon>Agaricomycotina</taxon>
        <taxon>Agaricomycetes</taxon>
        <taxon>Agaricomycetidae</taxon>
        <taxon>Agaricales</taxon>
        <taxon>Pleurotineae</taxon>
        <taxon>Stephanosporaceae</taxon>
        <taxon>Cristinia</taxon>
    </lineage>
</organism>
<proteinExistence type="predicted"/>
<comment type="caution">
    <text evidence="3">The sequence shown here is derived from an EMBL/GenBank/DDBJ whole genome shotgun (WGS) entry which is preliminary data.</text>
</comment>
<accession>A0A8K0XMR6</accession>
<evidence type="ECO:0000256" key="1">
    <source>
        <dbReference type="SAM" id="MobiDB-lite"/>
    </source>
</evidence>
<feature type="region of interest" description="Disordered" evidence="1">
    <location>
        <begin position="120"/>
        <end position="164"/>
    </location>
</feature>
<sequence>MYSTLVSLALIAATFVGQAVAEIDIATPAEIVQCQDVKVTWGKGVPPFDLIVASAKNPCDSVLVDLGDDHKSNSLTWKANLKAGTEVVLSLLDSTGEEGWTGSVTVKPSNDFSCLAAADQPKNTTATPSSSRPASSAPATTLVVPNNVGKAPPTTAPGSSPSGAVPVGAANAGLNPTSGASVSHAFSGLTVAFSVAAAAVLASL</sequence>
<reference evidence="3" key="1">
    <citation type="journal article" date="2021" name="New Phytol.">
        <title>Evolutionary innovations through gain and loss of genes in the ectomycorrhizal Boletales.</title>
        <authorList>
            <person name="Wu G."/>
            <person name="Miyauchi S."/>
            <person name="Morin E."/>
            <person name="Kuo A."/>
            <person name="Drula E."/>
            <person name="Varga T."/>
            <person name="Kohler A."/>
            <person name="Feng B."/>
            <person name="Cao Y."/>
            <person name="Lipzen A."/>
            <person name="Daum C."/>
            <person name="Hundley H."/>
            <person name="Pangilinan J."/>
            <person name="Johnson J."/>
            <person name="Barry K."/>
            <person name="LaButti K."/>
            <person name="Ng V."/>
            <person name="Ahrendt S."/>
            <person name="Min B."/>
            <person name="Choi I.G."/>
            <person name="Park H."/>
            <person name="Plett J.M."/>
            <person name="Magnuson J."/>
            <person name="Spatafora J.W."/>
            <person name="Nagy L.G."/>
            <person name="Henrissat B."/>
            <person name="Grigoriev I.V."/>
            <person name="Yang Z.L."/>
            <person name="Xu J."/>
            <person name="Martin F.M."/>
        </authorList>
    </citation>
    <scope>NUCLEOTIDE SEQUENCE</scope>
    <source>
        <strain evidence="3">KKN 215</strain>
    </source>
</reference>
<dbReference type="AlphaFoldDB" id="A0A8K0XMR6"/>
<feature type="compositionally biased region" description="Low complexity" evidence="1">
    <location>
        <begin position="151"/>
        <end position="164"/>
    </location>
</feature>
<gene>
    <name evidence="3" type="ORF">BXZ70DRAFT_1010732</name>
</gene>
<feature type="chain" id="PRO_5035426397" evidence="2">
    <location>
        <begin position="22"/>
        <end position="204"/>
    </location>
</feature>
<evidence type="ECO:0000256" key="2">
    <source>
        <dbReference type="SAM" id="SignalP"/>
    </source>
</evidence>
<feature type="signal peptide" evidence="2">
    <location>
        <begin position="1"/>
        <end position="21"/>
    </location>
</feature>
<evidence type="ECO:0000313" key="4">
    <source>
        <dbReference type="Proteomes" id="UP000813824"/>
    </source>
</evidence>
<dbReference type="OrthoDB" id="3259746at2759"/>
<feature type="compositionally biased region" description="Low complexity" evidence="1">
    <location>
        <begin position="124"/>
        <end position="141"/>
    </location>
</feature>
<keyword evidence="2" id="KW-0732">Signal</keyword>
<dbReference type="PANTHER" id="PTHR37487:SF2">
    <property type="entry name" value="EXPRESSED PROTEIN"/>
    <property type="match status" value="1"/>
</dbReference>
<name>A0A8K0XMR6_9AGAR</name>